<gene>
    <name evidence="1" type="ORF">FC36_GL001176</name>
</gene>
<dbReference type="InterPro" id="IPR025586">
    <property type="entry name" value="PcfJ"/>
</dbReference>
<dbReference type="OrthoDB" id="1802755at2"/>
<dbReference type="Proteomes" id="UP000051048">
    <property type="component" value="Unassembled WGS sequence"/>
</dbReference>
<organism evidence="1 2">
    <name type="scientific">Ligilactobacillus equi DSM 15833 = JCM 10991</name>
    <dbReference type="NCBI Taxonomy" id="1423740"/>
    <lineage>
        <taxon>Bacteria</taxon>
        <taxon>Bacillati</taxon>
        <taxon>Bacillota</taxon>
        <taxon>Bacilli</taxon>
        <taxon>Lactobacillales</taxon>
        <taxon>Lactobacillaceae</taxon>
        <taxon>Ligilactobacillus</taxon>
    </lineage>
</organism>
<proteinExistence type="predicted"/>
<evidence type="ECO:0000313" key="1">
    <source>
        <dbReference type="EMBL" id="KRL78126.1"/>
    </source>
</evidence>
<dbReference type="Pfam" id="PF14284">
    <property type="entry name" value="PcfJ"/>
    <property type="match status" value="1"/>
</dbReference>
<dbReference type="EMBL" id="AZFH01000157">
    <property type="protein sequence ID" value="KRL78126.1"/>
    <property type="molecule type" value="Genomic_DNA"/>
</dbReference>
<protein>
    <submittedName>
        <fullName evidence="1">Uncharacterized protein</fullName>
    </submittedName>
</protein>
<evidence type="ECO:0000313" key="2">
    <source>
        <dbReference type="Proteomes" id="UP000051048"/>
    </source>
</evidence>
<reference evidence="1 2" key="1">
    <citation type="journal article" date="2015" name="Genome Announc.">
        <title>Expanding the biotechnology potential of lactobacilli through comparative genomics of 213 strains and associated genera.</title>
        <authorList>
            <person name="Sun Z."/>
            <person name="Harris H.M."/>
            <person name="McCann A."/>
            <person name="Guo C."/>
            <person name="Argimon S."/>
            <person name="Zhang W."/>
            <person name="Yang X."/>
            <person name="Jeffery I.B."/>
            <person name="Cooney J.C."/>
            <person name="Kagawa T.F."/>
            <person name="Liu W."/>
            <person name="Song Y."/>
            <person name="Salvetti E."/>
            <person name="Wrobel A."/>
            <person name="Rasinkangas P."/>
            <person name="Parkhill J."/>
            <person name="Rea M.C."/>
            <person name="O'Sullivan O."/>
            <person name="Ritari J."/>
            <person name="Douillard F.P."/>
            <person name="Paul Ross R."/>
            <person name="Yang R."/>
            <person name="Briner A.E."/>
            <person name="Felis G.E."/>
            <person name="de Vos W.M."/>
            <person name="Barrangou R."/>
            <person name="Klaenhammer T.R."/>
            <person name="Caufield P.W."/>
            <person name="Cui Y."/>
            <person name="Zhang H."/>
            <person name="O'Toole P.W."/>
        </authorList>
    </citation>
    <scope>NUCLEOTIDE SEQUENCE [LARGE SCALE GENOMIC DNA]</scope>
    <source>
        <strain evidence="1 2">DSM 15833</strain>
    </source>
</reference>
<accession>A0A0R1TBT0</accession>
<dbReference type="PATRIC" id="fig|1423740.3.peg.1266"/>
<dbReference type="STRING" id="1423740.FC36_GL001176"/>
<sequence>MTKQKLIKIWNNRLKPTKAFWKEAHSEFPVYIWQNKEQKIVSSTRKVSKRLINNIRLTKNTTFRKVNQDSFIYVKGTKKRIELQEWDVIQTTPNGKEKFTHELRNLIVLEKGQKPLHLNKPYPESKHVETGLRTKAIFDSAMSAYIINDFVAELKRSFLSDLFVDNQFEEAIKDQCFRYYARDYEIIENIVKYHDRLNHLAKLGAYNAMKALISSSQYSNINKGKLTDKFIRDNVEFLKENPSISQIGDVLTSKTLAAKIGVAAYKISNMFRNKIIIPEDFAESNLKYIDFNKIGKEVLKQNNLRNILDNCYKYAMEIEFCQKIGAFRMADYLVSGPLNYYHNLTIDREFLKANKQVLKNNPSIDYFLNRSRIEEFAKELRIKTGRLSNYLIKHNVSIQAFESYVDNIKYLKWDINKKTLFPDKFKINAEDAELAVELDKETQENQSLKLEFDKAVDDFKQYELTFKNFVFTIPHKPQDLIEEGVKLNNCLKSYRSKFAKEQTVIVFVRTVDAPNKSLFALEVNPKTNNIVQFRAKNNARPSDEANKIVKEYVEQVAA</sequence>
<dbReference type="RefSeq" id="WP_056986842.1">
    <property type="nucleotide sequence ID" value="NZ_AZFH01000157.1"/>
</dbReference>
<comment type="caution">
    <text evidence="1">The sequence shown here is derived from an EMBL/GenBank/DDBJ whole genome shotgun (WGS) entry which is preliminary data.</text>
</comment>
<dbReference type="AlphaFoldDB" id="A0A0R1TBT0"/>
<name>A0A0R1TBT0_9LACO</name>